<dbReference type="Pfam" id="PF13637">
    <property type="entry name" value="Ank_4"/>
    <property type="match status" value="1"/>
</dbReference>
<dbReference type="PROSITE" id="PS50088">
    <property type="entry name" value="ANK_REPEAT"/>
    <property type="match status" value="1"/>
</dbReference>
<dbReference type="InterPro" id="IPR036770">
    <property type="entry name" value="Ankyrin_rpt-contain_sf"/>
</dbReference>
<dbReference type="EMBL" id="RJVU01067793">
    <property type="protein sequence ID" value="ROI81903.1"/>
    <property type="molecule type" value="Genomic_DNA"/>
</dbReference>
<dbReference type="InterPro" id="IPR039269">
    <property type="entry name" value="ANKFN1"/>
</dbReference>
<organism evidence="4 5">
    <name type="scientific">Anabarilius grahami</name>
    <name type="common">Kanglang fish</name>
    <name type="synonym">Barilius grahami</name>
    <dbReference type="NCBI Taxonomy" id="495550"/>
    <lineage>
        <taxon>Eukaryota</taxon>
        <taxon>Metazoa</taxon>
        <taxon>Chordata</taxon>
        <taxon>Craniata</taxon>
        <taxon>Vertebrata</taxon>
        <taxon>Euteleostomi</taxon>
        <taxon>Actinopterygii</taxon>
        <taxon>Neopterygii</taxon>
        <taxon>Teleostei</taxon>
        <taxon>Ostariophysi</taxon>
        <taxon>Cypriniformes</taxon>
        <taxon>Xenocyprididae</taxon>
        <taxon>Xenocypridinae</taxon>
        <taxon>Xenocypridinae incertae sedis</taxon>
        <taxon>Anabarilius</taxon>
    </lineage>
</organism>
<dbReference type="InterPro" id="IPR002110">
    <property type="entry name" value="Ankyrin_rpt"/>
</dbReference>
<dbReference type="Proteomes" id="UP000281406">
    <property type="component" value="Unassembled WGS sequence"/>
</dbReference>
<feature type="compositionally biased region" description="Basic and acidic residues" evidence="2">
    <location>
        <begin position="940"/>
        <end position="951"/>
    </location>
</feature>
<dbReference type="CDD" id="cd00063">
    <property type="entry name" value="FN3"/>
    <property type="match status" value="1"/>
</dbReference>
<feature type="compositionally biased region" description="Polar residues" evidence="2">
    <location>
        <begin position="979"/>
        <end position="990"/>
    </location>
</feature>
<evidence type="ECO:0000256" key="2">
    <source>
        <dbReference type="SAM" id="MobiDB-lite"/>
    </source>
</evidence>
<dbReference type="PROSITE" id="PS50297">
    <property type="entry name" value="ANK_REP_REGION"/>
    <property type="match status" value="1"/>
</dbReference>
<protein>
    <submittedName>
        <fullName evidence="4">Ankyrin repeat and fibronectin type-III domain-containing protein 1</fullName>
    </submittedName>
</protein>
<dbReference type="PANTHER" id="PTHR21437:SF3">
    <property type="entry name" value="ANKYRIN REPEAT AND FIBRONECTIN TYPE-III DOMAIN-CONTAINING PROTEIN 1"/>
    <property type="match status" value="1"/>
</dbReference>
<keyword evidence="5" id="KW-1185">Reference proteome</keyword>
<dbReference type="GO" id="GO:0005819">
    <property type="term" value="C:spindle"/>
    <property type="evidence" value="ECO:0007669"/>
    <property type="project" value="TreeGrafter"/>
</dbReference>
<proteinExistence type="predicted"/>
<sequence>MTFWMLKRPPALCHALRTSTNVTDYIQLDLAIILLTQNIQSSEALFEAVEQQDLDAVQILLFQYTADELDLNTPNSEGLTPLDISIMTNNVPIAKLLLKAGGKESPHFVSLDSRDAHLSALVQEAQRRASELSTQVMRESLSLETSDKEKQLKAWEWRCKLYKRMRTGFEHARPPEAPLTVRLSVTGSTSLTVSFQEPSSMNSAVVTKYKVEWSCLKDFSLLAGELILENLQSLKYTITGLTTGRQYYVQVSAYNMKGWGPAQLSQPPSAVPSNWKDCDGRECRRRGHIEAMERLLQQVRATHQHYCCGGRLLRYRRTLFLVLTVLRCSQTATSLGSYAVGHKQEGDTSKLQNPSRKQSVSRSLKHLFHSSTKFVKTLKRWYEHIAENRGVYIASVFYHKDSLLVTNEDQIPIVEVDDSYSSSLMQDFLWFTKNLLGTHNLGRVHYEPIKDRHGNVLLVTVREMDSFYSFFNGKWMQVSKLQSQRKSLSTPEEPYALDILLITIQDILAYQRRSQHRLSSGLYLGYLKLSSSVDQIKVLVPQRMPNMLCHTKIRDNWNVSRDEWEWLQSLSGPVEVERADQATDCLLFSELQMAIKSLLHHINLPLHQEKFISLYCRLSSVLDLDGLITQQAFREAITDSEVSTAKQRQQHILDYIQQLDEMWRDVRWITNALQYARYKQPLGWVPITWLVDVSVEPPVQKNDSTSSNTDYVPTPSPSPEMRRRKPTIGKCYFSIAAIHPESQPGSDEEGCSEVFLPTDSDYDSSDALSPRDLDLVYSSAQDLSHQAVHVLSGSAPDVLQMHDLKYSACSKSILETESCTKDMEDLSLSSYSVKATDKPSRGKFLADPPTKRKMLSKSHPQRSYFGGPHRWLRVQSESHTPSLSEGIYTRQSDMDLPLETPLSPTNSYSLDEYRATCRESKPNVRRIFVESCSKTSPCRDAPHWEEEEKGSRGAAAGETGSGYGTTAEAQDVDSDELTNEQVSEILSSTL</sequence>
<feature type="repeat" description="ANK" evidence="1">
    <location>
        <begin position="77"/>
        <end position="101"/>
    </location>
</feature>
<dbReference type="OrthoDB" id="2428204at2759"/>
<name>A0A3N0XNG9_ANAGA</name>
<dbReference type="Pfam" id="PF00041">
    <property type="entry name" value="fn3"/>
    <property type="match status" value="1"/>
</dbReference>
<dbReference type="PANTHER" id="PTHR21437">
    <property type="entry name" value="WIDE AWAKE"/>
    <property type="match status" value="1"/>
</dbReference>
<evidence type="ECO:0000313" key="4">
    <source>
        <dbReference type="EMBL" id="ROI81903.1"/>
    </source>
</evidence>
<dbReference type="SUPFAM" id="SSF48403">
    <property type="entry name" value="Ankyrin repeat"/>
    <property type="match status" value="1"/>
</dbReference>
<dbReference type="PROSITE" id="PS50853">
    <property type="entry name" value="FN3"/>
    <property type="match status" value="1"/>
</dbReference>
<gene>
    <name evidence="4" type="ORF">DPX16_22138</name>
</gene>
<feature type="domain" description="Fibronectin type-III" evidence="3">
    <location>
        <begin position="177"/>
        <end position="273"/>
    </location>
</feature>
<feature type="region of interest" description="Disordered" evidence="2">
    <location>
        <begin position="838"/>
        <end position="867"/>
    </location>
</feature>
<evidence type="ECO:0000256" key="1">
    <source>
        <dbReference type="PROSITE-ProRule" id="PRU00023"/>
    </source>
</evidence>
<dbReference type="GO" id="GO:0061172">
    <property type="term" value="P:regulation of establishment of bipolar cell polarity"/>
    <property type="evidence" value="ECO:0007669"/>
    <property type="project" value="TreeGrafter"/>
</dbReference>
<accession>A0A3N0XNG9</accession>
<feature type="compositionally biased region" description="Basic residues" evidence="2">
    <location>
        <begin position="851"/>
        <end position="860"/>
    </location>
</feature>
<evidence type="ECO:0000259" key="3">
    <source>
        <dbReference type="PROSITE" id="PS50853"/>
    </source>
</evidence>
<dbReference type="AlphaFoldDB" id="A0A3N0XNG9"/>
<dbReference type="InterPro" id="IPR036116">
    <property type="entry name" value="FN3_sf"/>
</dbReference>
<comment type="caution">
    <text evidence="4">The sequence shown here is derived from an EMBL/GenBank/DDBJ whole genome shotgun (WGS) entry which is preliminary data.</text>
</comment>
<feature type="region of interest" description="Disordered" evidence="2">
    <location>
        <begin position="934"/>
        <end position="990"/>
    </location>
</feature>
<feature type="compositionally biased region" description="Polar residues" evidence="2">
    <location>
        <begin position="701"/>
        <end position="711"/>
    </location>
</feature>
<evidence type="ECO:0000313" key="5">
    <source>
        <dbReference type="Proteomes" id="UP000281406"/>
    </source>
</evidence>
<dbReference type="Gene3D" id="1.25.40.20">
    <property type="entry name" value="Ankyrin repeat-containing domain"/>
    <property type="match status" value="1"/>
</dbReference>
<dbReference type="InterPro" id="IPR003961">
    <property type="entry name" value="FN3_dom"/>
</dbReference>
<dbReference type="SUPFAM" id="SSF49265">
    <property type="entry name" value="Fibronectin type III"/>
    <property type="match status" value="1"/>
</dbReference>
<dbReference type="InterPro" id="IPR013783">
    <property type="entry name" value="Ig-like_fold"/>
</dbReference>
<dbReference type="SMART" id="SM00060">
    <property type="entry name" value="FN3"/>
    <property type="match status" value="1"/>
</dbReference>
<reference evidence="4 5" key="1">
    <citation type="submission" date="2018-10" db="EMBL/GenBank/DDBJ databases">
        <title>Genome assembly for a Yunnan-Guizhou Plateau 3E fish, Anabarilius grahami (Regan), and its evolutionary and genetic applications.</title>
        <authorList>
            <person name="Jiang W."/>
        </authorList>
    </citation>
    <scope>NUCLEOTIDE SEQUENCE [LARGE SCALE GENOMIC DNA]</scope>
    <source>
        <strain evidence="4">AG-KIZ</strain>
        <tissue evidence="4">Muscle</tissue>
    </source>
</reference>
<keyword evidence="1" id="KW-0040">ANK repeat</keyword>
<dbReference type="GO" id="GO:0000132">
    <property type="term" value="P:establishment of mitotic spindle orientation"/>
    <property type="evidence" value="ECO:0007669"/>
    <property type="project" value="TreeGrafter"/>
</dbReference>
<dbReference type="Gene3D" id="2.60.40.10">
    <property type="entry name" value="Immunoglobulins"/>
    <property type="match status" value="1"/>
</dbReference>
<feature type="region of interest" description="Disordered" evidence="2">
    <location>
        <begin position="699"/>
        <end position="723"/>
    </location>
</feature>